<sequence>MEYKEFIQNLIEDLKEKLGEDVSINLHSVIKNNSVELDGLSIVEKNMNISPTIYINDYFEELKKGRKLESIESEIIKIYEENKIENPIDINFFTEFDLIKERIVFKLINYKMNYKLLQEIPHIQYLDLAIVFYCLVSCNDTGNATILIHNKHMNMWNTDLNELYLISKQNTPRILGYQLRDMDEIMKEILFENLSRENDKEDLQSLFNAVMDTAMNEGCKNTIPMYVLSNKAKINGASCLLYKKVLEEFSNKIQKDFYILPSSVHEVIFVPYNNDYTKSELIEMVQEVNQTQVQKEEILSNTVYFYSKKEKKIMM</sequence>
<dbReference type="EMBL" id="QRCT01000002">
    <property type="protein sequence ID" value="RDU25230.1"/>
    <property type="molecule type" value="Genomic_DNA"/>
</dbReference>
<evidence type="ECO:0000313" key="2">
    <source>
        <dbReference type="Proteomes" id="UP000255036"/>
    </source>
</evidence>
<accession>A0A371B0H1</accession>
<dbReference type="RefSeq" id="WP_115480135.1">
    <property type="nucleotide sequence ID" value="NZ_QRCT01000002.1"/>
</dbReference>
<dbReference type="Proteomes" id="UP000255036">
    <property type="component" value="Unassembled WGS sequence"/>
</dbReference>
<comment type="caution">
    <text evidence="1">The sequence shown here is derived from an EMBL/GenBank/DDBJ whole genome shotgun (WGS) entry which is preliminary data.</text>
</comment>
<evidence type="ECO:0000313" key="1">
    <source>
        <dbReference type="EMBL" id="RDU25230.1"/>
    </source>
</evidence>
<protein>
    <submittedName>
        <fullName evidence="1">Uncharacterized protein</fullName>
    </submittedName>
</protein>
<organism evidence="1 2">
    <name type="scientific">Anaerosacchariphilus polymeriproducens</name>
    <dbReference type="NCBI Taxonomy" id="1812858"/>
    <lineage>
        <taxon>Bacteria</taxon>
        <taxon>Bacillati</taxon>
        <taxon>Bacillota</taxon>
        <taxon>Clostridia</taxon>
        <taxon>Lachnospirales</taxon>
        <taxon>Lachnospiraceae</taxon>
        <taxon>Anaerosacchariphilus</taxon>
    </lineage>
</organism>
<proteinExistence type="predicted"/>
<reference evidence="1 2" key="1">
    <citation type="submission" date="2018-07" db="EMBL/GenBank/DDBJ databases">
        <title>Anaerosacharophilus polymeroproducens gen. nov. sp. nov., an anaerobic bacterium isolated from salt field.</title>
        <authorList>
            <person name="Kim W."/>
            <person name="Yang S.-H."/>
            <person name="Oh J."/>
            <person name="Lee J.-H."/>
            <person name="Kwon K.K."/>
        </authorList>
    </citation>
    <scope>NUCLEOTIDE SEQUENCE [LARGE SCALE GENOMIC DNA]</scope>
    <source>
        <strain evidence="1 2">MCWD5</strain>
    </source>
</reference>
<keyword evidence="2" id="KW-1185">Reference proteome</keyword>
<dbReference type="Pfam" id="PF18941">
    <property type="entry name" value="DUF5688"/>
    <property type="match status" value="1"/>
</dbReference>
<name>A0A371B0H1_9FIRM</name>
<dbReference type="AlphaFoldDB" id="A0A371B0H1"/>
<dbReference type="InterPro" id="IPR043743">
    <property type="entry name" value="DUF5688"/>
</dbReference>
<gene>
    <name evidence="1" type="ORF">DWV06_00030</name>
</gene>
<dbReference type="OrthoDB" id="1655031at2"/>